<keyword evidence="1" id="KW-0732">Signal</keyword>
<accession>A0A2S2P0G2</accession>
<name>A0A2S2P0G2_SCHGA</name>
<sequence>MIMYAGKGLTGLLLVAAFAVAAEETAEFPRGKPSRLYRPNMDQKQLIEHVMLYEEQWTEVLQERIKGLGEPPYKGRAFAAPPVINRAENDDKHDDNTVYNVREIVATVVSHYSGIRSFVEYAAKAVRRALSCYTFRRMLFQMTSILLMITKEADATVVLTVANALKKNAAAYIDLLAAVPDDDLTALIRVYWEAVDVTQNQKLQRLKEQPYPIQLMQSMKDLNRNLEEYIREQCHSNLTKDEFFQQMGIRKKTPLFEDPDLDLLVNMKDLEVMTNEQYTHMSRYAVNLRTVTMHNRLWSMLYINKGPSIQIKSDLFESSSMAEKEVIKTSEADPNSENSALEIEIIELPADP</sequence>
<evidence type="ECO:0000256" key="1">
    <source>
        <dbReference type="SAM" id="SignalP"/>
    </source>
</evidence>
<gene>
    <name evidence="2" type="ORF">g.55752</name>
</gene>
<evidence type="ECO:0000313" key="2">
    <source>
        <dbReference type="EMBL" id="MBY22698.1"/>
    </source>
</evidence>
<organism evidence="2">
    <name type="scientific">Schizaphis graminum</name>
    <name type="common">Green bug aphid</name>
    <dbReference type="NCBI Taxonomy" id="13262"/>
    <lineage>
        <taxon>Eukaryota</taxon>
        <taxon>Metazoa</taxon>
        <taxon>Ecdysozoa</taxon>
        <taxon>Arthropoda</taxon>
        <taxon>Hexapoda</taxon>
        <taxon>Insecta</taxon>
        <taxon>Pterygota</taxon>
        <taxon>Neoptera</taxon>
        <taxon>Paraneoptera</taxon>
        <taxon>Hemiptera</taxon>
        <taxon>Sternorrhyncha</taxon>
        <taxon>Aphidomorpha</taxon>
        <taxon>Aphidoidea</taxon>
        <taxon>Aphididae</taxon>
        <taxon>Aphidini</taxon>
        <taxon>Schizaphis</taxon>
    </lineage>
</organism>
<dbReference type="AlphaFoldDB" id="A0A2S2P0G2"/>
<feature type="chain" id="PRO_5015703428" evidence="1">
    <location>
        <begin position="22"/>
        <end position="352"/>
    </location>
</feature>
<proteinExistence type="predicted"/>
<reference evidence="2" key="1">
    <citation type="submission" date="2018-04" db="EMBL/GenBank/DDBJ databases">
        <title>Transcriptome of Schizaphis graminum biotype I.</title>
        <authorList>
            <person name="Scully E.D."/>
            <person name="Geib S.M."/>
            <person name="Palmer N.A."/>
            <person name="Koch K."/>
            <person name="Bradshaw J."/>
            <person name="Heng-Moss T."/>
            <person name="Sarath G."/>
        </authorList>
    </citation>
    <scope>NUCLEOTIDE SEQUENCE</scope>
</reference>
<protein>
    <submittedName>
        <fullName evidence="2">Uncharacterized protein</fullName>
    </submittedName>
</protein>
<feature type="signal peptide" evidence="1">
    <location>
        <begin position="1"/>
        <end position="21"/>
    </location>
</feature>
<dbReference type="EMBL" id="GGMR01010079">
    <property type="protein sequence ID" value="MBY22698.1"/>
    <property type="molecule type" value="Transcribed_RNA"/>
</dbReference>